<keyword evidence="2" id="KW-1185">Reference proteome</keyword>
<dbReference type="AlphaFoldDB" id="A0AAV6ZAN6"/>
<protein>
    <submittedName>
        <fullName evidence="1">Uncharacterized protein</fullName>
    </submittedName>
</protein>
<evidence type="ECO:0000313" key="1">
    <source>
        <dbReference type="EMBL" id="KAG8546247.1"/>
    </source>
</evidence>
<sequence length="102" mass="11900">MTHQPQRSSICIIRHRTPAHSLVGEVRGDGGQMASQDIATRSELYFWKTKTFAKVNTPCLQRKRLTLQGQTTQGFVCSLLPWRHVGLYMSCRFPFDYYYHVY</sequence>
<dbReference type="EMBL" id="WNYA01001172">
    <property type="protein sequence ID" value="KAG8546247.1"/>
    <property type="molecule type" value="Genomic_DNA"/>
</dbReference>
<dbReference type="Proteomes" id="UP000824782">
    <property type="component" value="Unassembled WGS sequence"/>
</dbReference>
<proteinExistence type="predicted"/>
<name>A0AAV6ZAN6_ENGPU</name>
<organism evidence="1 2">
    <name type="scientific">Engystomops pustulosus</name>
    <name type="common">Tungara frog</name>
    <name type="synonym">Physalaemus pustulosus</name>
    <dbReference type="NCBI Taxonomy" id="76066"/>
    <lineage>
        <taxon>Eukaryota</taxon>
        <taxon>Metazoa</taxon>
        <taxon>Chordata</taxon>
        <taxon>Craniata</taxon>
        <taxon>Vertebrata</taxon>
        <taxon>Euteleostomi</taxon>
        <taxon>Amphibia</taxon>
        <taxon>Batrachia</taxon>
        <taxon>Anura</taxon>
        <taxon>Neobatrachia</taxon>
        <taxon>Hyloidea</taxon>
        <taxon>Leptodactylidae</taxon>
        <taxon>Leiuperinae</taxon>
        <taxon>Engystomops</taxon>
    </lineage>
</organism>
<evidence type="ECO:0000313" key="2">
    <source>
        <dbReference type="Proteomes" id="UP000824782"/>
    </source>
</evidence>
<comment type="caution">
    <text evidence="1">The sequence shown here is derived from an EMBL/GenBank/DDBJ whole genome shotgun (WGS) entry which is preliminary data.</text>
</comment>
<accession>A0AAV6ZAN6</accession>
<gene>
    <name evidence="1" type="ORF">GDO81_019403</name>
</gene>
<reference evidence="1" key="1">
    <citation type="thesis" date="2020" institute="ProQuest LLC" country="789 East Eisenhower Parkway, Ann Arbor, MI, USA">
        <title>Comparative Genomics and Chromosome Evolution.</title>
        <authorList>
            <person name="Mudd A.B."/>
        </authorList>
    </citation>
    <scope>NUCLEOTIDE SEQUENCE</scope>
    <source>
        <strain evidence="1">237g6f4</strain>
        <tissue evidence="1">Blood</tissue>
    </source>
</reference>